<organism evidence="3 4">
    <name type="scientific">Powellomyces hirtus</name>
    <dbReference type="NCBI Taxonomy" id="109895"/>
    <lineage>
        <taxon>Eukaryota</taxon>
        <taxon>Fungi</taxon>
        <taxon>Fungi incertae sedis</taxon>
        <taxon>Chytridiomycota</taxon>
        <taxon>Chytridiomycota incertae sedis</taxon>
        <taxon>Chytridiomycetes</taxon>
        <taxon>Spizellomycetales</taxon>
        <taxon>Powellomycetaceae</taxon>
        <taxon>Powellomyces</taxon>
    </lineage>
</organism>
<dbReference type="SUPFAM" id="SSF50978">
    <property type="entry name" value="WD40 repeat-like"/>
    <property type="match status" value="1"/>
</dbReference>
<sequence>MKKPVPGAAAAEAVASPSSVVAAKRIGPINSGVTASTIINGAAPTTLIDLSERPLSCMATLPASKSGTVSFAVGGTDHAVYKVTGDPSALSLTQTLYTKTAGHTEWVSCVAATSVGAVISGGMDSKLLLWHSHRPTCTRLAGHLGPITHIHIPPSTVTSTSVFSTSYDGTIRRHDLRTTSELGMWGGDLDGSLAKDYMAATRNPMLGLCLHNDRITGCTRDGRLVHFDAARPSVQPITAVQAHHGPTRTVIPDGDSGQVVISAGNQEGAVKKFDLRIDPSKGRCVRKVENLHAGGVTNMIRCGDGNHIVTAGGGDGAIRVLDPSSLKVVAETQFAVPVHAGDPAASVYDLRPYHNTTGIVAAWGDGRVLICHDTLAAATADPDRPAVWFDAREQGIKNALKAVHVVDAGVQGEVLVGAGDDGFVVSWQVPPQRRAIMSNT</sequence>
<proteinExistence type="predicted"/>
<dbReference type="PANTHER" id="PTHR22847:SF637">
    <property type="entry name" value="WD REPEAT DOMAIN 5B"/>
    <property type="match status" value="1"/>
</dbReference>
<keyword evidence="2" id="KW-0677">Repeat</keyword>
<dbReference type="EMBL" id="QEAQ01000010">
    <property type="protein sequence ID" value="TPX61090.1"/>
    <property type="molecule type" value="Genomic_DNA"/>
</dbReference>
<evidence type="ECO:0000313" key="3">
    <source>
        <dbReference type="EMBL" id="TPX61090.1"/>
    </source>
</evidence>
<protein>
    <recommendedName>
        <fullName evidence="5">Anaphase-promoting complex subunit 4 WD40 domain-containing protein</fullName>
    </recommendedName>
</protein>
<evidence type="ECO:0008006" key="5">
    <source>
        <dbReference type="Google" id="ProtNLM"/>
    </source>
</evidence>
<reference evidence="3 4" key="1">
    <citation type="journal article" date="2019" name="Sci. Rep.">
        <title>Comparative genomics of chytrid fungi reveal insights into the obligate biotrophic and pathogenic lifestyle of Synchytrium endobioticum.</title>
        <authorList>
            <person name="van de Vossenberg B.T.L.H."/>
            <person name="Warris S."/>
            <person name="Nguyen H.D.T."/>
            <person name="van Gent-Pelzer M.P.E."/>
            <person name="Joly D.L."/>
            <person name="van de Geest H.C."/>
            <person name="Bonants P.J.M."/>
            <person name="Smith D.S."/>
            <person name="Levesque C.A."/>
            <person name="van der Lee T.A.J."/>
        </authorList>
    </citation>
    <scope>NUCLEOTIDE SEQUENCE [LARGE SCALE GENOMIC DNA]</scope>
    <source>
        <strain evidence="3 4">CBS 809.83</strain>
    </source>
</reference>
<name>A0A507EDB3_9FUNG</name>
<comment type="caution">
    <text evidence="3">The sequence shown here is derived from an EMBL/GenBank/DDBJ whole genome shotgun (WGS) entry which is preliminary data.</text>
</comment>
<evidence type="ECO:0000313" key="4">
    <source>
        <dbReference type="Proteomes" id="UP000318582"/>
    </source>
</evidence>
<dbReference type="Proteomes" id="UP000318582">
    <property type="component" value="Unassembled WGS sequence"/>
</dbReference>
<dbReference type="Gene3D" id="2.130.10.10">
    <property type="entry name" value="YVTN repeat-like/Quinoprotein amine dehydrogenase"/>
    <property type="match status" value="2"/>
</dbReference>
<keyword evidence="4" id="KW-1185">Reference proteome</keyword>
<dbReference type="GO" id="GO:0048188">
    <property type="term" value="C:Set1C/COMPASS complex"/>
    <property type="evidence" value="ECO:0007669"/>
    <property type="project" value="TreeGrafter"/>
</dbReference>
<evidence type="ECO:0000256" key="2">
    <source>
        <dbReference type="ARBA" id="ARBA00022737"/>
    </source>
</evidence>
<dbReference type="SMART" id="SM00320">
    <property type="entry name" value="WD40"/>
    <property type="match status" value="4"/>
</dbReference>
<keyword evidence="1" id="KW-0853">WD repeat</keyword>
<dbReference type="AlphaFoldDB" id="A0A507EDB3"/>
<dbReference type="GO" id="GO:0042393">
    <property type="term" value="F:histone binding"/>
    <property type="evidence" value="ECO:0007669"/>
    <property type="project" value="TreeGrafter"/>
</dbReference>
<dbReference type="PANTHER" id="PTHR22847">
    <property type="entry name" value="WD40 REPEAT PROTEIN"/>
    <property type="match status" value="1"/>
</dbReference>
<dbReference type="InterPro" id="IPR001680">
    <property type="entry name" value="WD40_rpt"/>
</dbReference>
<gene>
    <name evidence="3" type="ORF">PhCBS80983_g01364</name>
</gene>
<dbReference type="STRING" id="109895.A0A507EDB3"/>
<dbReference type="InterPro" id="IPR036322">
    <property type="entry name" value="WD40_repeat_dom_sf"/>
</dbReference>
<dbReference type="Pfam" id="PF00400">
    <property type="entry name" value="WD40"/>
    <property type="match status" value="1"/>
</dbReference>
<evidence type="ECO:0000256" key="1">
    <source>
        <dbReference type="ARBA" id="ARBA00022574"/>
    </source>
</evidence>
<accession>A0A507EDB3</accession>
<dbReference type="InterPro" id="IPR015943">
    <property type="entry name" value="WD40/YVTN_repeat-like_dom_sf"/>
</dbReference>